<accession>A0A1N6HN59</accession>
<dbReference type="RefSeq" id="WP_074257426.1">
    <property type="nucleotide sequence ID" value="NZ_FSRL01000001.1"/>
</dbReference>
<proteinExistence type="predicted"/>
<dbReference type="Proteomes" id="UP000184932">
    <property type="component" value="Unassembled WGS sequence"/>
</dbReference>
<dbReference type="STRING" id="1217970.SAMN05444002_3533"/>
<keyword evidence="2" id="KW-1185">Reference proteome</keyword>
<organism evidence="1 2">
    <name type="scientific">Vannielia litorea</name>
    <dbReference type="NCBI Taxonomy" id="1217970"/>
    <lineage>
        <taxon>Bacteria</taxon>
        <taxon>Pseudomonadati</taxon>
        <taxon>Pseudomonadota</taxon>
        <taxon>Alphaproteobacteria</taxon>
        <taxon>Rhodobacterales</taxon>
        <taxon>Paracoccaceae</taxon>
        <taxon>Vannielia</taxon>
    </lineage>
</organism>
<sequence>MPDQTVRAVATHILSLGDVEVAEFIRSEVSHKRLSFKLHLLNDATAQGSAESRKLARQAIERLGFV</sequence>
<protein>
    <submittedName>
        <fullName evidence="1">Uncharacterized protein</fullName>
    </submittedName>
</protein>
<gene>
    <name evidence="1" type="ORF">SAMN05444002_3533</name>
</gene>
<dbReference type="OrthoDB" id="7873398at2"/>
<reference evidence="2" key="1">
    <citation type="submission" date="2016-11" db="EMBL/GenBank/DDBJ databases">
        <authorList>
            <person name="Varghese N."/>
            <person name="Submissions S."/>
        </authorList>
    </citation>
    <scope>NUCLEOTIDE SEQUENCE [LARGE SCALE GENOMIC DNA]</scope>
    <source>
        <strain evidence="2">DSM 29440</strain>
    </source>
</reference>
<dbReference type="AlphaFoldDB" id="A0A1N6HN59"/>
<name>A0A1N6HN59_9RHOB</name>
<evidence type="ECO:0000313" key="1">
    <source>
        <dbReference type="EMBL" id="SIO21173.1"/>
    </source>
</evidence>
<dbReference type="EMBL" id="FSRL01000001">
    <property type="protein sequence ID" value="SIO21173.1"/>
    <property type="molecule type" value="Genomic_DNA"/>
</dbReference>
<evidence type="ECO:0000313" key="2">
    <source>
        <dbReference type="Proteomes" id="UP000184932"/>
    </source>
</evidence>